<dbReference type="Gene3D" id="1.20.5.170">
    <property type="match status" value="1"/>
</dbReference>
<evidence type="ECO:0000256" key="1">
    <source>
        <dbReference type="SAM" id="MobiDB-lite"/>
    </source>
</evidence>
<feature type="compositionally biased region" description="Basic and acidic residues" evidence="1">
    <location>
        <begin position="1"/>
        <end position="14"/>
    </location>
</feature>
<dbReference type="InterPro" id="IPR046347">
    <property type="entry name" value="bZIP_sf"/>
</dbReference>
<keyword evidence="3" id="KW-1185">Reference proteome</keyword>
<dbReference type="SUPFAM" id="SSF57959">
    <property type="entry name" value="Leucine zipper domain"/>
    <property type="match status" value="1"/>
</dbReference>
<reference evidence="2 3" key="1">
    <citation type="journal article" date="2014" name="Nat. Commun.">
        <title>Multiple recent horizontal transfers of a large genomic region in cheese making fungi.</title>
        <authorList>
            <person name="Cheeseman K."/>
            <person name="Ropars J."/>
            <person name="Renault P."/>
            <person name="Dupont J."/>
            <person name="Gouzy J."/>
            <person name="Branca A."/>
            <person name="Abraham A.L."/>
            <person name="Ceppi M."/>
            <person name="Conseiller E."/>
            <person name="Debuchy R."/>
            <person name="Malagnac F."/>
            <person name="Goarin A."/>
            <person name="Silar P."/>
            <person name="Lacoste S."/>
            <person name="Sallet E."/>
            <person name="Bensimon A."/>
            <person name="Giraud T."/>
            <person name="Brygoo Y."/>
        </authorList>
    </citation>
    <scope>NUCLEOTIDE SEQUENCE [LARGE SCALE GENOMIC DNA]</scope>
    <source>
        <strain evidence="3">FM 013</strain>
    </source>
</reference>
<dbReference type="Proteomes" id="UP000053732">
    <property type="component" value="Unassembled WGS sequence"/>
</dbReference>
<feature type="region of interest" description="Disordered" evidence="1">
    <location>
        <begin position="1"/>
        <end position="23"/>
    </location>
</feature>
<evidence type="ECO:0000313" key="2">
    <source>
        <dbReference type="EMBL" id="CRL19761.1"/>
    </source>
</evidence>
<sequence length="261" mass="28213">MGSSEERRAQLRESQRKHRQRQQSELEALQARIKALEHLLNVVYGRKEKLQAMVMECLTLLIARERQIKGGSSCCCRTNGSPSDTTTNISVARAPAVPDELLLSQLLGSLNGILDHPDSMRTSNIPAAASTPLPGEALLNHMLGSSRLAHGGIEGQSITYTPPATGIVPDESLLNQLLGGLGATPDDHDRICTTRIGGSSISSASPSSESAMEVSTQLSMYGFENHGLASLDPDTFHNMLDTTEDLGLGYFEMKDDLRHSF</sequence>
<name>A0A0G4P0A0_PENC3</name>
<proteinExistence type="predicted"/>
<organism evidence="2 3">
    <name type="scientific">Penicillium camemberti (strain FM 013)</name>
    <dbReference type="NCBI Taxonomy" id="1429867"/>
    <lineage>
        <taxon>Eukaryota</taxon>
        <taxon>Fungi</taxon>
        <taxon>Dikarya</taxon>
        <taxon>Ascomycota</taxon>
        <taxon>Pezizomycotina</taxon>
        <taxon>Eurotiomycetes</taxon>
        <taxon>Eurotiomycetidae</taxon>
        <taxon>Eurotiales</taxon>
        <taxon>Aspergillaceae</taxon>
        <taxon>Penicillium</taxon>
    </lineage>
</organism>
<accession>A0A0G4P0A0</accession>
<evidence type="ECO:0000313" key="3">
    <source>
        <dbReference type="Proteomes" id="UP000053732"/>
    </source>
</evidence>
<dbReference type="CDD" id="cd14688">
    <property type="entry name" value="bZIP_YAP"/>
    <property type="match status" value="1"/>
</dbReference>
<protein>
    <submittedName>
        <fullName evidence="2">Str. FM013</fullName>
    </submittedName>
</protein>
<dbReference type="GO" id="GO:0003700">
    <property type="term" value="F:DNA-binding transcription factor activity"/>
    <property type="evidence" value="ECO:0007669"/>
    <property type="project" value="InterPro"/>
</dbReference>
<gene>
    <name evidence="2" type="ORF">PCAMFM013_S003g000552</name>
</gene>
<dbReference type="EMBL" id="HG793136">
    <property type="protein sequence ID" value="CRL19761.1"/>
    <property type="molecule type" value="Genomic_DNA"/>
</dbReference>
<dbReference type="AlphaFoldDB" id="A0A0G4P0A0"/>